<name>A0A0D2KU86_HYPSF</name>
<dbReference type="SUPFAM" id="SSF54897">
    <property type="entry name" value="Protease propeptides/inhibitors"/>
    <property type="match status" value="1"/>
</dbReference>
<dbReference type="AlphaFoldDB" id="A0A0D2KU86"/>
<feature type="active site" description="Charge relay system" evidence="5">
    <location>
        <position position="147"/>
    </location>
</feature>
<evidence type="ECO:0000259" key="7">
    <source>
        <dbReference type="Pfam" id="PF00082"/>
    </source>
</evidence>
<dbReference type="PROSITE" id="PS51892">
    <property type="entry name" value="SUBTILASE"/>
    <property type="match status" value="1"/>
</dbReference>
<dbReference type="GO" id="GO:0005615">
    <property type="term" value="C:extracellular space"/>
    <property type="evidence" value="ECO:0007669"/>
    <property type="project" value="TreeGrafter"/>
</dbReference>
<sequence>MRCFTALLAIFAVLVAGGIVAPGPLLPVQHANGAAIGKYIVRFKEGASRKEWVNRQGVSHAVDWPHTNGLAATLSTDALNSLRASPGVELISEDGIAHGSDMQMDETWGLQRISAVPQIQNPNLPFLAYNYTYEGGCGDGVDIYILDTDASEGVYLDHVDFEGRATWGLSVESYAQVDGNGHGTHVAGTAAGKIYGVAKQAHIIAVKVLDDTASGSYSGIITGLNWVIDQVQVTGRPSIVSMSLEGSANDVFDAAVASVVSAGIHTVVAAGNDNTDAIFTSPARVPTAITVGATDITDTRAYFSNYGSVVDVFAPGTNVLSAWIGGTTNTNILSGTSMATPHVAGIIACLISTEGNLTPADFATKLQNYAVKGVLSDIPSSTDNYLAHNSAL</sequence>
<dbReference type="OrthoDB" id="19448at2759"/>
<feature type="active site" description="Charge relay system" evidence="5">
    <location>
        <position position="337"/>
    </location>
</feature>
<organism evidence="8 9">
    <name type="scientific">Hypholoma sublateritium (strain FD-334 SS-4)</name>
    <dbReference type="NCBI Taxonomy" id="945553"/>
    <lineage>
        <taxon>Eukaryota</taxon>
        <taxon>Fungi</taxon>
        <taxon>Dikarya</taxon>
        <taxon>Basidiomycota</taxon>
        <taxon>Agaricomycotina</taxon>
        <taxon>Agaricomycetes</taxon>
        <taxon>Agaricomycetidae</taxon>
        <taxon>Agaricales</taxon>
        <taxon>Agaricineae</taxon>
        <taxon>Strophariaceae</taxon>
        <taxon>Hypholoma</taxon>
    </lineage>
</organism>
<dbReference type="InterPro" id="IPR015500">
    <property type="entry name" value="Peptidase_S8_subtilisin-rel"/>
</dbReference>
<gene>
    <name evidence="8" type="ORF">HYPSUDRAFT_169640</name>
</gene>
<keyword evidence="9" id="KW-1185">Reference proteome</keyword>
<dbReference type="GO" id="GO:0006508">
    <property type="term" value="P:proteolysis"/>
    <property type="evidence" value="ECO:0007669"/>
    <property type="project" value="UniProtKB-KW"/>
</dbReference>
<dbReference type="InterPro" id="IPR000209">
    <property type="entry name" value="Peptidase_S8/S53_dom"/>
</dbReference>
<dbReference type="InterPro" id="IPR023828">
    <property type="entry name" value="Peptidase_S8_Ser-AS"/>
</dbReference>
<dbReference type="PANTHER" id="PTHR43806">
    <property type="entry name" value="PEPTIDASE S8"/>
    <property type="match status" value="1"/>
</dbReference>
<dbReference type="PROSITE" id="PS00138">
    <property type="entry name" value="SUBTILASE_SER"/>
    <property type="match status" value="1"/>
</dbReference>
<keyword evidence="3 5" id="KW-0378">Hydrolase</keyword>
<dbReference type="SUPFAM" id="SSF52743">
    <property type="entry name" value="Subtilisin-like"/>
    <property type="match status" value="1"/>
</dbReference>
<dbReference type="InterPro" id="IPR037045">
    <property type="entry name" value="S8pro/Inhibitor_I9_sf"/>
</dbReference>
<feature type="signal peptide" evidence="6">
    <location>
        <begin position="1"/>
        <end position="17"/>
    </location>
</feature>
<dbReference type="OMA" id="DNPPSWG"/>
<evidence type="ECO:0000313" key="9">
    <source>
        <dbReference type="Proteomes" id="UP000054270"/>
    </source>
</evidence>
<dbReference type="PROSITE" id="PS00137">
    <property type="entry name" value="SUBTILASE_HIS"/>
    <property type="match status" value="1"/>
</dbReference>
<evidence type="ECO:0000256" key="1">
    <source>
        <dbReference type="ARBA" id="ARBA00011073"/>
    </source>
</evidence>
<dbReference type="PRINTS" id="PR00723">
    <property type="entry name" value="SUBTILISIN"/>
</dbReference>
<dbReference type="EMBL" id="KN817593">
    <property type="protein sequence ID" value="KJA18157.1"/>
    <property type="molecule type" value="Genomic_DNA"/>
</dbReference>
<dbReference type="Proteomes" id="UP000054270">
    <property type="component" value="Unassembled WGS sequence"/>
</dbReference>
<dbReference type="Pfam" id="PF00082">
    <property type="entry name" value="Peptidase_S8"/>
    <property type="match status" value="1"/>
</dbReference>
<evidence type="ECO:0000256" key="2">
    <source>
        <dbReference type="ARBA" id="ARBA00022670"/>
    </source>
</evidence>
<dbReference type="STRING" id="945553.A0A0D2KU86"/>
<dbReference type="InterPro" id="IPR050131">
    <property type="entry name" value="Peptidase_S8_subtilisin-like"/>
</dbReference>
<protein>
    <recommendedName>
        <fullName evidence="7">Peptidase S8/S53 domain-containing protein</fullName>
    </recommendedName>
</protein>
<dbReference type="CDD" id="cd04077">
    <property type="entry name" value="Peptidases_S8_PCSK9_ProteinaseK_like"/>
    <property type="match status" value="1"/>
</dbReference>
<accession>A0A0D2KU86</accession>
<feature type="active site" description="Charge relay system" evidence="5">
    <location>
        <position position="182"/>
    </location>
</feature>
<reference evidence="9" key="1">
    <citation type="submission" date="2014-04" db="EMBL/GenBank/DDBJ databases">
        <title>Evolutionary Origins and Diversification of the Mycorrhizal Mutualists.</title>
        <authorList>
            <consortium name="DOE Joint Genome Institute"/>
            <consortium name="Mycorrhizal Genomics Consortium"/>
            <person name="Kohler A."/>
            <person name="Kuo A."/>
            <person name="Nagy L.G."/>
            <person name="Floudas D."/>
            <person name="Copeland A."/>
            <person name="Barry K.W."/>
            <person name="Cichocki N."/>
            <person name="Veneault-Fourrey C."/>
            <person name="LaButti K."/>
            <person name="Lindquist E.A."/>
            <person name="Lipzen A."/>
            <person name="Lundell T."/>
            <person name="Morin E."/>
            <person name="Murat C."/>
            <person name="Riley R."/>
            <person name="Ohm R."/>
            <person name="Sun H."/>
            <person name="Tunlid A."/>
            <person name="Henrissat B."/>
            <person name="Grigoriev I.V."/>
            <person name="Hibbett D.S."/>
            <person name="Martin F."/>
        </authorList>
    </citation>
    <scope>NUCLEOTIDE SEQUENCE [LARGE SCALE GENOMIC DNA]</scope>
    <source>
        <strain evidence="9">FD-334 SS-4</strain>
    </source>
</reference>
<dbReference type="Gene3D" id="3.40.50.200">
    <property type="entry name" value="Peptidase S8/S53 domain"/>
    <property type="match status" value="1"/>
</dbReference>
<evidence type="ECO:0000256" key="3">
    <source>
        <dbReference type="ARBA" id="ARBA00022801"/>
    </source>
</evidence>
<evidence type="ECO:0000256" key="4">
    <source>
        <dbReference type="ARBA" id="ARBA00022825"/>
    </source>
</evidence>
<dbReference type="InterPro" id="IPR022398">
    <property type="entry name" value="Peptidase_S8_His-AS"/>
</dbReference>
<dbReference type="GO" id="GO:0004252">
    <property type="term" value="F:serine-type endopeptidase activity"/>
    <property type="evidence" value="ECO:0007669"/>
    <property type="project" value="UniProtKB-UniRule"/>
</dbReference>
<dbReference type="FunFam" id="3.40.50.200:FF:000007">
    <property type="entry name" value="Subtilisin-like serine protease"/>
    <property type="match status" value="1"/>
</dbReference>
<feature type="domain" description="Peptidase S8/S53" evidence="7">
    <location>
        <begin position="138"/>
        <end position="371"/>
    </location>
</feature>
<dbReference type="InterPro" id="IPR034193">
    <property type="entry name" value="PCSK9_ProteinaseK-like"/>
</dbReference>
<keyword evidence="4 5" id="KW-0720">Serine protease</keyword>
<dbReference type="Gene3D" id="3.30.70.80">
    <property type="entry name" value="Peptidase S8 propeptide/proteinase inhibitor I9"/>
    <property type="match status" value="1"/>
</dbReference>
<feature type="chain" id="PRO_5002246453" description="Peptidase S8/S53 domain-containing protein" evidence="6">
    <location>
        <begin position="18"/>
        <end position="392"/>
    </location>
</feature>
<proteinExistence type="inferred from homology"/>
<keyword evidence="6" id="KW-0732">Signal</keyword>
<keyword evidence="2 5" id="KW-0645">Protease</keyword>
<evidence type="ECO:0000256" key="5">
    <source>
        <dbReference type="PROSITE-ProRule" id="PRU01240"/>
    </source>
</evidence>
<dbReference type="PANTHER" id="PTHR43806:SF58">
    <property type="entry name" value="ALKALINE PROTEASE 1-RELATED"/>
    <property type="match status" value="1"/>
</dbReference>
<dbReference type="InterPro" id="IPR036852">
    <property type="entry name" value="Peptidase_S8/S53_dom_sf"/>
</dbReference>
<comment type="similarity">
    <text evidence="1 5">Belongs to the peptidase S8 family.</text>
</comment>
<evidence type="ECO:0000313" key="8">
    <source>
        <dbReference type="EMBL" id="KJA18157.1"/>
    </source>
</evidence>
<evidence type="ECO:0000256" key="6">
    <source>
        <dbReference type="SAM" id="SignalP"/>
    </source>
</evidence>